<proteinExistence type="predicted"/>
<protein>
    <submittedName>
        <fullName evidence="2">Uncharacterized protein</fullName>
    </submittedName>
</protein>
<sequence>MFLKPGCKRGTLCDLLRPIRGDPRHRRVDMSAGCRPRRRRRKKKKLDVWPLTRIRQSPVGAVGGGKRLPQPRPLILGLLTLYEAPAGDTFRLPPVSKLLEF</sequence>
<organism evidence="2 3">
    <name type="scientific">Pleuronectes platessa</name>
    <name type="common">European plaice</name>
    <dbReference type="NCBI Taxonomy" id="8262"/>
    <lineage>
        <taxon>Eukaryota</taxon>
        <taxon>Metazoa</taxon>
        <taxon>Chordata</taxon>
        <taxon>Craniata</taxon>
        <taxon>Vertebrata</taxon>
        <taxon>Euteleostomi</taxon>
        <taxon>Actinopterygii</taxon>
        <taxon>Neopterygii</taxon>
        <taxon>Teleostei</taxon>
        <taxon>Neoteleostei</taxon>
        <taxon>Acanthomorphata</taxon>
        <taxon>Carangaria</taxon>
        <taxon>Pleuronectiformes</taxon>
        <taxon>Pleuronectoidei</taxon>
        <taxon>Pleuronectidae</taxon>
        <taxon>Pleuronectes</taxon>
    </lineage>
</organism>
<accession>A0A9N7Z1A4</accession>
<evidence type="ECO:0000313" key="2">
    <source>
        <dbReference type="EMBL" id="CAB1451993.1"/>
    </source>
</evidence>
<comment type="caution">
    <text evidence="2">The sequence shown here is derived from an EMBL/GenBank/DDBJ whole genome shotgun (WGS) entry which is preliminary data.</text>
</comment>
<reference evidence="2" key="1">
    <citation type="submission" date="2020-03" db="EMBL/GenBank/DDBJ databases">
        <authorList>
            <person name="Weist P."/>
        </authorList>
    </citation>
    <scope>NUCLEOTIDE SEQUENCE</scope>
</reference>
<evidence type="ECO:0000256" key="1">
    <source>
        <dbReference type="SAM" id="MobiDB-lite"/>
    </source>
</evidence>
<gene>
    <name evidence="2" type="ORF">PLEPLA_LOCUS39732</name>
</gene>
<feature type="region of interest" description="Disordered" evidence="1">
    <location>
        <begin position="26"/>
        <end position="45"/>
    </location>
</feature>
<dbReference type="Proteomes" id="UP001153269">
    <property type="component" value="Unassembled WGS sequence"/>
</dbReference>
<name>A0A9N7Z1A4_PLEPL</name>
<dbReference type="AlphaFoldDB" id="A0A9N7Z1A4"/>
<feature type="compositionally biased region" description="Basic residues" evidence="1">
    <location>
        <begin position="35"/>
        <end position="45"/>
    </location>
</feature>
<evidence type="ECO:0000313" key="3">
    <source>
        <dbReference type="Proteomes" id="UP001153269"/>
    </source>
</evidence>
<dbReference type="EMBL" id="CADEAL010004111">
    <property type="protein sequence ID" value="CAB1451993.1"/>
    <property type="molecule type" value="Genomic_DNA"/>
</dbReference>
<keyword evidence="3" id="KW-1185">Reference proteome</keyword>